<name>A0A263D2T4_9PSEU</name>
<dbReference type="InParanoid" id="A0A263D2T4"/>
<feature type="domain" description="DUF397" evidence="1">
    <location>
        <begin position="8"/>
        <end position="59"/>
    </location>
</feature>
<dbReference type="InterPro" id="IPR007278">
    <property type="entry name" value="DUF397"/>
</dbReference>
<reference evidence="2 3" key="1">
    <citation type="submission" date="2017-07" db="EMBL/GenBank/DDBJ databases">
        <title>Amycolatopsis antarcticus sp. nov., isolated from the surface of an Antarcticus brown macroalga.</title>
        <authorList>
            <person name="Wang J."/>
            <person name="Leiva S."/>
            <person name="Huang J."/>
            <person name="Huang Y."/>
        </authorList>
    </citation>
    <scope>NUCLEOTIDE SEQUENCE [LARGE SCALE GENOMIC DNA]</scope>
    <source>
        <strain evidence="2 3">AU-G6</strain>
    </source>
</reference>
<proteinExistence type="predicted"/>
<keyword evidence="3" id="KW-1185">Reference proteome</keyword>
<dbReference type="Proteomes" id="UP000242444">
    <property type="component" value="Unassembled WGS sequence"/>
</dbReference>
<gene>
    <name evidence="2" type="ORF">CFN78_15495</name>
</gene>
<sequence>MSTTRDTGWFTSTHSGAADNDCVEVRLTDAGTRVRDSKDRHGPALAFSPAAWTALLRTTR</sequence>
<dbReference type="EMBL" id="NKYE01000008">
    <property type="protein sequence ID" value="OZM72388.1"/>
    <property type="molecule type" value="Genomic_DNA"/>
</dbReference>
<evidence type="ECO:0000313" key="3">
    <source>
        <dbReference type="Proteomes" id="UP000242444"/>
    </source>
</evidence>
<evidence type="ECO:0000259" key="1">
    <source>
        <dbReference type="Pfam" id="PF04149"/>
    </source>
</evidence>
<comment type="caution">
    <text evidence="2">The sequence shown here is derived from an EMBL/GenBank/DDBJ whole genome shotgun (WGS) entry which is preliminary data.</text>
</comment>
<protein>
    <submittedName>
        <fullName evidence="2">DUF397 domain-containing protein</fullName>
    </submittedName>
</protein>
<organism evidence="2 3">
    <name type="scientific">Amycolatopsis antarctica</name>
    <dbReference type="NCBI Taxonomy" id="1854586"/>
    <lineage>
        <taxon>Bacteria</taxon>
        <taxon>Bacillati</taxon>
        <taxon>Actinomycetota</taxon>
        <taxon>Actinomycetes</taxon>
        <taxon>Pseudonocardiales</taxon>
        <taxon>Pseudonocardiaceae</taxon>
        <taxon>Amycolatopsis</taxon>
    </lineage>
</organism>
<accession>A0A263D2T4</accession>
<dbReference type="OrthoDB" id="3635801at2"/>
<dbReference type="AlphaFoldDB" id="A0A263D2T4"/>
<dbReference type="Pfam" id="PF04149">
    <property type="entry name" value="DUF397"/>
    <property type="match status" value="1"/>
</dbReference>
<evidence type="ECO:0000313" key="2">
    <source>
        <dbReference type="EMBL" id="OZM72388.1"/>
    </source>
</evidence>
<dbReference type="RefSeq" id="WP_094863488.1">
    <property type="nucleotide sequence ID" value="NZ_NKYE01000008.1"/>
</dbReference>